<evidence type="ECO:0000256" key="6">
    <source>
        <dbReference type="ARBA" id="ARBA00023242"/>
    </source>
</evidence>
<feature type="domain" description="RanBP2-type" evidence="9">
    <location>
        <begin position="646"/>
        <end position="676"/>
    </location>
</feature>
<dbReference type="InterPro" id="IPR001876">
    <property type="entry name" value="Znf_RanBP2"/>
</dbReference>
<evidence type="ECO:0000256" key="4">
    <source>
        <dbReference type="ARBA" id="ARBA00022771"/>
    </source>
</evidence>
<feature type="domain" description="RanBP2-type" evidence="9">
    <location>
        <begin position="708"/>
        <end position="737"/>
    </location>
</feature>
<keyword evidence="3" id="KW-0479">Metal-binding</keyword>
<dbReference type="PROSITE" id="PS01358">
    <property type="entry name" value="ZF_RANBP2_1"/>
    <property type="match status" value="4"/>
</dbReference>
<feature type="region of interest" description="Disordered" evidence="8">
    <location>
        <begin position="1326"/>
        <end position="1382"/>
    </location>
</feature>
<dbReference type="InterPro" id="IPR026054">
    <property type="entry name" value="Nucleoporin"/>
</dbReference>
<sequence length="1382" mass="147220">MSQIFPKNKEKRPRTSSNETNNSFVKNVTSRVSGLLPSTITKWFSSPSSSNANGSAPTAEASDSSEDEATETPVITQPPAKRMRFNPPGTYNHYSPTDATCSTNDVNIIEMPYSPYTATQYAQPSRNTYTTPLRPHTEEQEKLERDTTSRMFKMPHTVSSVGQSVSYKRKSIFDTTSREEIKAKEAMQAVINAVRDPKAPNFKPSLLGSPFYRGRTMYGGASSSYINQPNIKQQSVAVVNESKSNDDSAISSSARRVMDLLESYSSPLMEARRVPLYTKPKNEGFNVSADRYSPYASKSISYKTQELHVPSVASILRLKKKSRLMDTTNVARQIIASHSSTSGYPMNRGESKGKEPEKEQPNKMTTKVKSRLTRANRGNQDELDMATPVKLPTGGLKLNQDNLPQFSFGTPAISKLPATSTPKLVPVTSIKNHTQVSTSKPDTVTTSLFKFSNPVTVSSDTPQACITPMKYTFESPDRRIDQKFESKRDECSVVIGVVKEPEQTTTKSKDWQCRDCLVKNKSEANKCVCCGYKPPAQNAKCSVCKLADSQSQKDKCENCEKISVSKVASPLTAKSTGISHASKWKCEDCWVSNEDSAQKCACCGGSRPKQATSVAAAATVASTTSTFSLNTAAATPSTVPLKDTSKTDADWKCEDCWISNKSTVDKCAACGGARLGVKQNTPSNVTSNTSSFFGTSDDKFKKLIQTQKSDKWECSSCLVSNESGQDICVCCGAAKESKNKMPETKFNFGTITNSSFKFGIDPKVQEASIAQKPEVKSTIESKTKPQSETNNNVLAETPTFTFTLPTKKLHTTADAPKGKTIEAPKMNFTFGIPIAIPTSTEGTNKLPDTKKDLEEERAQEVPSVDLNSPVQNKPQLPNLTAINNESKSLSSANLINPVAIDAKLDLKVNSVPTPVVPEAEIPKPTFSFGVSSNAPKLFEAPASTASTVNLFTQQTQSTTLATTSAPALSLFKPPVTSTTTTSLFQPPDMSAKPAQLFQNTEKTNNTATGAMFTFGSNGPSNPAPPAALPMPAAAEKPKFQFTFGSNSTPKTDLPAMFKSPFAAPESNVNTNTFNLPTGTTLGTSNSLPSNPLGGGNGLVGANGLTGNALAGNTLGGISGNSLPGNTLTIGGPGTLGGTNGLSANPLSAGSSMQPSSSLTGGATGLFNNTVQKDNVWSPSSNASTPNLFVSNTTTSGLQKPATFTFGSATPFNAASSTPTFGATAAPTQNMFGMNNQNSNSQSSMFSNTIQSPPSGNLFGSSQPSNPAPQMPMFGNPSIGATPAFGAPNPSIPSFESPSLTPAPAPAFNFGAPQSTGIFGFGQQPQLQQQQMQPQPLQVPQQSGVYSFGGAPAGAPQVQFSMGSGANPPVRRVRKAVRRNPQR</sequence>
<evidence type="ECO:0000256" key="8">
    <source>
        <dbReference type="SAM" id="MobiDB-lite"/>
    </source>
</evidence>
<dbReference type="Gene3D" id="4.10.1060.10">
    <property type="entry name" value="Zinc finger, RanBP2-type"/>
    <property type="match status" value="4"/>
</dbReference>
<feature type="compositionally biased region" description="Polar residues" evidence="8">
    <location>
        <begin position="1248"/>
        <end position="1264"/>
    </location>
</feature>
<feature type="compositionally biased region" description="Low complexity" evidence="8">
    <location>
        <begin position="45"/>
        <end position="62"/>
    </location>
</feature>
<feature type="domain" description="RanBP2-type" evidence="9">
    <location>
        <begin position="580"/>
        <end position="609"/>
    </location>
</feature>
<evidence type="ECO:0000256" key="1">
    <source>
        <dbReference type="ARBA" id="ARBA00004123"/>
    </source>
</evidence>
<dbReference type="GO" id="GO:0006405">
    <property type="term" value="P:RNA export from nucleus"/>
    <property type="evidence" value="ECO:0007669"/>
    <property type="project" value="TreeGrafter"/>
</dbReference>
<dbReference type="PROSITE" id="PS50199">
    <property type="entry name" value="ZF_RANBP2_2"/>
    <property type="match status" value="4"/>
</dbReference>
<feature type="region of interest" description="Disordered" evidence="8">
    <location>
        <begin position="335"/>
        <end position="396"/>
    </location>
</feature>
<reference evidence="10" key="1">
    <citation type="submission" date="2017-09" db="EMBL/GenBank/DDBJ databases">
        <title>Contemporary evolution of a Lepidopteran species, Heliothis virescens, in response to modern agricultural practices.</title>
        <authorList>
            <person name="Fritz M.L."/>
            <person name="Deyonke A.M."/>
            <person name="Papanicolaou A."/>
            <person name="Micinski S."/>
            <person name="Westbrook J."/>
            <person name="Gould F."/>
        </authorList>
    </citation>
    <scope>NUCLEOTIDE SEQUENCE [LARGE SCALE GENOMIC DNA]</scope>
    <source>
        <strain evidence="10">HvINT-</strain>
        <tissue evidence="10">Whole body</tissue>
    </source>
</reference>
<evidence type="ECO:0000256" key="3">
    <source>
        <dbReference type="ARBA" id="ARBA00022723"/>
    </source>
</evidence>
<protein>
    <recommendedName>
        <fullName evidence="9">RanBP2-type domain-containing protein</fullName>
    </recommendedName>
</protein>
<dbReference type="GO" id="GO:0008139">
    <property type="term" value="F:nuclear localization sequence binding"/>
    <property type="evidence" value="ECO:0007669"/>
    <property type="project" value="TreeGrafter"/>
</dbReference>
<organism evidence="10">
    <name type="scientific">Heliothis virescens</name>
    <name type="common">Tobacco budworm moth</name>
    <dbReference type="NCBI Taxonomy" id="7102"/>
    <lineage>
        <taxon>Eukaryota</taxon>
        <taxon>Metazoa</taxon>
        <taxon>Ecdysozoa</taxon>
        <taxon>Arthropoda</taxon>
        <taxon>Hexapoda</taxon>
        <taxon>Insecta</taxon>
        <taxon>Pterygota</taxon>
        <taxon>Neoptera</taxon>
        <taxon>Endopterygota</taxon>
        <taxon>Lepidoptera</taxon>
        <taxon>Glossata</taxon>
        <taxon>Ditrysia</taxon>
        <taxon>Noctuoidea</taxon>
        <taxon>Noctuidae</taxon>
        <taxon>Heliothinae</taxon>
        <taxon>Heliothis</taxon>
    </lineage>
</organism>
<feature type="compositionally biased region" description="Polar residues" evidence="8">
    <location>
        <begin position="15"/>
        <end position="44"/>
    </location>
</feature>
<feature type="compositionally biased region" description="Polar residues" evidence="8">
    <location>
        <begin position="335"/>
        <end position="344"/>
    </location>
</feature>
<dbReference type="PANTHER" id="PTHR23193">
    <property type="entry name" value="NUCLEAR PORE COMPLEX PROTEIN NUP"/>
    <property type="match status" value="1"/>
</dbReference>
<keyword evidence="6" id="KW-0539">Nucleus</keyword>
<dbReference type="GO" id="GO:0005643">
    <property type="term" value="C:nuclear pore"/>
    <property type="evidence" value="ECO:0007669"/>
    <property type="project" value="TreeGrafter"/>
</dbReference>
<evidence type="ECO:0000313" key="10">
    <source>
        <dbReference type="EMBL" id="PCG77436.1"/>
    </source>
</evidence>
<dbReference type="PANTHER" id="PTHR23193:SF23">
    <property type="entry name" value="NUCLEAR PORE COMPLEX PROTEIN NUP153"/>
    <property type="match status" value="1"/>
</dbReference>
<evidence type="ECO:0000256" key="5">
    <source>
        <dbReference type="ARBA" id="ARBA00022833"/>
    </source>
</evidence>
<dbReference type="GO" id="GO:0006606">
    <property type="term" value="P:protein import into nucleus"/>
    <property type="evidence" value="ECO:0007669"/>
    <property type="project" value="TreeGrafter"/>
</dbReference>
<dbReference type="Pfam" id="PF00641">
    <property type="entry name" value="Zn_ribbon_RanBP"/>
    <property type="match status" value="3"/>
</dbReference>
<dbReference type="GO" id="GO:0017056">
    <property type="term" value="F:structural constituent of nuclear pore"/>
    <property type="evidence" value="ECO:0007669"/>
    <property type="project" value="TreeGrafter"/>
</dbReference>
<keyword evidence="5" id="KW-0862">Zinc</keyword>
<feature type="compositionally biased region" description="Low complexity" evidence="8">
    <location>
        <begin position="1233"/>
        <end position="1247"/>
    </location>
</feature>
<feature type="compositionally biased region" description="Basic residues" evidence="8">
    <location>
        <begin position="1370"/>
        <end position="1382"/>
    </location>
</feature>
<keyword evidence="2" id="KW-0813">Transport</keyword>
<feature type="region of interest" description="Disordered" evidence="8">
    <location>
        <begin position="1"/>
        <end position="99"/>
    </location>
</feature>
<comment type="caution">
    <text evidence="10">The sequence shown here is derived from an EMBL/GenBank/DDBJ whole genome shotgun (WGS) entry which is preliminary data.</text>
</comment>
<dbReference type="EMBL" id="NWSH01000326">
    <property type="protein sequence ID" value="PCG77436.1"/>
    <property type="molecule type" value="Genomic_DNA"/>
</dbReference>
<evidence type="ECO:0000259" key="9">
    <source>
        <dbReference type="PROSITE" id="PS50199"/>
    </source>
</evidence>
<feature type="region of interest" description="Disordered" evidence="8">
    <location>
        <begin position="1233"/>
        <end position="1291"/>
    </location>
</feature>
<proteinExistence type="predicted"/>
<dbReference type="STRING" id="7102.A0A2A4K093"/>
<feature type="compositionally biased region" description="Basic and acidic residues" evidence="8">
    <location>
        <begin position="349"/>
        <end position="361"/>
    </location>
</feature>
<gene>
    <name evidence="10" type="ORF">B5V51_7358</name>
</gene>
<evidence type="ECO:0000256" key="7">
    <source>
        <dbReference type="PROSITE-ProRule" id="PRU00322"/>
    </source>
</evidence>
<comment type="subcellular location">
    <subcellularLocation>
        <location evidence="1">Nucleus</location>
    </subcellularLocation>
</comment>
<evidence type="ECO:0000256" key="2">
    <source>
        <dbReference type="ARBA" id="ARBA00022448"/>
    </source>
</evidence>
<dbReference type="SMART" id="SM00547">
    <property type="entry name" value="ZnF_RBZ"/>
    <property type="match status" value="4"/>
</dbReference>
<feature type="domain" description="RanBP2-type" evidence="9">
    <location>
        <begin position="507"/>
        <end position="536"/>
    </location>
</feature>
<name>A0A2A4K093_HELVI</name>
<keyword evidence="4 7" id="KW-0863">Zinc-finger</keyword>
<accession>A0A2A4K093</accession>
<feature type="compositionally biased region" description="Low complexity" evidence="8">
    <location>
        <begin position="1326"/>
        <end position="1341"/>
    </location>
</feature>
<dbReference type="GO" id="GO:0008270">
    <property type="term" value="F:zinc ion binding"/>
    <property type="evidence" value="ECO:0007669"/>
    <property type="project" value="UniProtKB-KW"/>
</dbReference>